<evidence type="ECO:0000313" key="2">
    <source>
        <dbReference type="Proteomes" id="UP001498398"/>
    </source>
</evidence>
<protein>
    <submittedName>
        <fullName evidence="1">Uncharacterized protein</fullName>
    </submittedName>
</protein>
<evidence type="ECO:0000313" key="1">
    <source>
        <dbReference type="EMBL" id="KAK7445066.1"/>
    </source>
</evidence>
<reference evidence="1 2" key="1">
    <citation type="submission" date="2024-01" db="EMBL/GenBank/DDBJ databases">
        <title>A draft genome for the cacao thread blight pathogen Marasmiellus scandens.</title>
        <authorList>
            <person name="Baruah I.K."/>
            <person name="Leung J."/>
            <person name="Bukari Y."/>
            <person name="Amoako-Attah I."/>
            <person name="Meinhardt L.W."/>
            <person name="Bailey B.A."/>
            <person name="Cohen S.P."/>
        </authorList>
    </citation>
    <scope>NUCLEOTIDE SEQUENCE [LARGE SCALE GENOMIC DNA]</scope>
    <source>
        <strain evidence="1 2">GH-19</strain>
    </source>
</reference>
<keyword evidence="2" id="KW-1185">Reference proteome</keyword>
<dbReference type="Proteomes" id="UP001498398">
    <property type="component" value="Unassembled WGS sequence"/>
</dbReference>
<proteinExistence type="predicted"/>
<sequence length="52" mass="6401">MPKQQFDKLLENPIRESEKFWVIHAQWLEQHHKKLRYVPTPLEPPEPQKLLE</sequence>
<organism evidence="1 2">
    <name type="scientific">Marasmiellus scandens</name>
    <dbReference type="NCBI Taxonomy" id="2682957"/>
    <lineage>
        <taxon>Eukaryota</taxon>
        <taxon>Fungi</taxon>
        <taxon>Dikarya</taxon>
        <taxon>Basidiomycota</taxon>
        <taxon>Agaricomycotina</taxon>
        <taxon>Agaricomycetes</taxon>
        <taxon>Agaricomycetidae</taxon>
        <taxon>Agaricales</taxon>
        <taxon>Marasmiineae</taxon>
        <taxon>Omphalotaceae</taxon>
        <taxon>Marasmiellus</taxon>
    </lineage>
</organism>
<gene>
    <name evidence="1" type="ORF">VKT23_014928</name>
</gene>
<name>A0ABR1J235_9AGAR</name>
<dbReference type="EMBL" id="JBANRG010000048">
    <property type="protein sequence ID" value="KAK7445066.1"/>
    <property type="molecule type" value="Genomic_DNA"/>
</dbReference>
<comment type="caution">
    <text evidence="1">The sequence shown here is derived from an EMBL/GenBank/DDBJ whole genome shotgun (WGS) entry which is preliminary data.</text>
</comment>
<accession>A0ABR1J235</accession>